<keyword evidence="1" id="KW-0812">Transmembrane</keyword>
<feature type="transmembrane region" description="Helical" evidence="1">
    <location>
        <begin position="120"/>
        <end position="138"/>
    </location>
</feature>
<dbReference type="RefSeq" id="XP_045284431.1">
    <property type="nucleotide sequence ID" value="XM_045435125.1"/>
</dbReference>
<keyword evidence="3" id="KW-1185">Reference proteome</keyword>
<keyword evidence="1" id="KW-1133">Transmembrane helix</keyword>
<name>C0NX84_AJECG</name>
<sequence length="139" mass="14523">MVQDQQSRGVLARMQLASDGYEASCASKVPRGRALEGPRGSLGCAATDIKVETGLAPAPPLSPSRLRLAQYGSPIATRDSAVLLLDAFDFHPTSNLNLNLNVGINSVCSIGGMQCTHQSVPSASLFFVLIVCLALPGVK</sequence>
<dbReference type="InParanoid" id="C0NX84"/>
<evidence type="ECO:0000256" key="1">
    <source>
        <dbReference type="SAM" id="Phobius"/>
    </source>
</evidence>
<dbReference type="EMBL" id="GG663375">
    <property type="protein sequence ID" value="EEH03950.1"/>
    <property type="molecule type" value="Genomic_DNA"/>
</dbReference>
<evidence type="ECO:0000313" key="2">
    <source>
        <dbReference type="EMBL" id="EEH03950.1"/>
    </source>
</evidence>
<keyword evidence="1" id="KW-0472">Membrane</keyword>
<dbReference type="GeneID" id="69041092"/>
<accession>C0NX84</accession>
<reference evidence="2" key="1">
    <citation type="submission" date="2009-02" db="EMBL/GenBank/DDBJ databases">
        <title>The Genome Sequence of Ajellomyces capsulatus strain G186AR.</title>
        <authorList>
            <consortium name="The Broad Institute Genome Sequencing Platform"/>
            <person name="Champion M."/>
            <person name="Cuomo C."/>
            <person name="Ma L.-J."/>
            <person name="Henn M.R."/>
            <person name="Sil A."/>
            <person name="Goldman B."/>
            <person name="Young S.K."/>
            <person name="Kodira C.D."/>
            <person name="Zeng Q."/>
            <person name="Koehrsen M."/>
            <person name="Alvarado L."/>
            <person name="Berlin A."/>
            <person name="Borenstein D."/>
            <person name="Chen Z."/>
            <person name="Engels R."/>
            <person name="Freedman E."/>
            <person name="Gellesch M."/>
            <person name="Goldberg J."/>
            <person name="Griggs A."/>
            <person name="Gujja S."/>
            <person name="Heiman D."/>
            <person name="Hepburn T."/>
            <person name="Howarth C."/>
            <person name="Jen D."/>
            <person name="Larson L."/>
            <person name="Lewis B."/>
            <person name="Mehta T."/>
            <person name="Park D."/>
            <person name="Pearson M."/>
            <person name="Roberts A."/>
            <person name="Saif S."/>
            <person name="Shea T."/>
            <person name="Shenoy N."/>
            <person name="Sisk P."/>
            <person name="Stolte C."/>
            <person name="Sykes S."/>
            <person name="Walk T."/>
            <person name="White J."/>
            <person name="Yandava C."/>
            <person name="Klein B."/>
            <person name="McEwen J.G."/>
            <person name="Puccia R."/>
            <person name="Goldman G.H."/>
            <person name="Felipe M.S."/>
            <person name="Nino-Vega G."/>
            <person name="San-Blas G."/>
            <person name="Taylor J."/>
            <person name="Mendoza L."/>
            <person name="Galagan J."/>
            <person name="Nusbaum C."/>
            <person name="Birren B."/>
        </authorList>
    </citation>
    <scope>NUCLEOTIDE SEQUENCE</scope>
    <source>
        <strain evidence="2">G186AR</strain>
    </source>
</reference>
<organism evidence="2 3">
    <name type="scientific">Ajellomyces capsulatus (strain G186AR / H82 / ATCC MYA-2454 / RMSCC 2432)</name>
    <name type="common">Darling's disease fungus</name>
    <name type="synonym">Histoplasma capsulatum</name>
    <dbReference type="NCBI Taxonomy" id="447093"/>
    <lineage>
        <taxon>Eukaryota</taxon>
        <taxon>Fungi</taxon>
        <taxon>Dikarya</taxon>
        <taxon>Ascomycota</taxon>
        <taxon>Pezizomycotina</taxon>
        <taxon>Eurotiomycetes</taxon>
        <taxon>Eurotiomycetidae</taxon>
        <taxon>Onygenales</taxon>
        <taxon>Ajellomycetaceae</taxon>
        <taxon>Histoplasma</taxon>
    </lineage>
</organism>
<gene>
    <name evidence="2" type="ORF">HCBG_08076</name>
</gene>
<dbReference type="Proteomes" id="UP000001631">
    <property type="component" value="Unassembled WGS sequence"/>
</dbReference>
<dbReference type="HOGENOM" id="CLU_1844529_0_0_1"/>
<proteinExistence type="predicted"/>
<protein>
    <submittedName>
        <fullName evidence="2">Uncharacterized protein</fullName>
    </submittedName>
</protein>
<dbReference type="AlphaFoldDB" id="C0NX84"/>
<evidence type="ECO:0000313" key="3">
    <source>
        <dbReference type="Proteomes" id="UP000001631"/>
    </source>
</evidence>